<organism evidence="1 2">
    <name type="scientific">Caligus rogercresseyi</name>
    <name type="common">Sea louse</name>
    <dbReference type="NCBI Taxonomy" id="217165"/>
    <lineage>
        <taxon>Eukaryota</taxon>
        <taxon>Metazoa</taxon>
        <taxon>Ecdysozoa</taxon>
        <taxon>Arthropoda</taxon>
        <taxon>Crustacea</taxon>
        <taxon>Multicrustacea</taxon>
        <taxon>Hexanauplia</taxon>
        <taxon>Copepoda</taxon>
        <taxon>Siphonostomatoida</taxon>
        <taxon>Caligidae</taxon>
        <taxon>Caligus</taxon>
    </lineage>
</organism>
<sequence length="60" mass="6962">MDITKELDVAHVTLLACVNEDLRCHSYKLKVDQLLTQKNKTHWPLATRFESYGLFFLGLP</sequence>
<evidence type="ECO:0000313" key="1">
    <source>
        <dbReference type="EMBL" id="QQP56725.1"/>
    </source>
</evidence>
<proteinExistence type="predicted"/>
<accession>A0A7T8KJ04</accession>
<dbReference type="Proteomes" id="UP000595437">
    <property type="component" value="Chromosome 1"/>
</dbReference>
<protein>
    <submittedName>
        <fullName evidence="1">Uncharacterized protein</fullName>
    </submittedName>
</protein>
<dbReference type="AlphaFoldDB" id="A0A7T8KJ04"/>
<dbReference type="EMBL" id="CP045890">
    <property type="protein sequence ID" value="QQP56725.1"/>
    <property type="molecule type" value="Genomic_DNA"/>
</dbReference>
<reference evidence="2" key="1">
    <citation type="submission" date="2021-01" db="EMBL/GenBank/DDBJ databases">
        <title>Caligus Genome Assembly.</title>
        <authorList>
            <person name="Gallardo-Escarate C."/>
        </authorList>
    </citation>
    <scope>NUCLEOTIDE SEQUENCE [LARGE SCALE GENOMIC DNA]</scope>
</reference>
<evidence type="ECO:0000313" key="2">
    <source>
        <dbReference type="Proteomes" id="UP000595437"/>
    </source>
</evidence>
<keyword evidence="2" id="KW-1185">Reference proteome</keyword>
<gene>
    <name evidence="1" type="ORF">FKW44_001481</name>
</gene>
<name>A0A7T8KJ04_CALRO</name>